<evidence type="ECO:0000256" key="1">
    <source>
        <dbReference type="SAM" id="MobiDB-lite"/>
    </source>
</evidence>
<evidence type="ECO:0000313" key="2">
    <source>
        <dbReference type="EMBL" id="VDL68639.1"/>
    </source>
</evidence>
<protein>
    <submittedName>
        <fullName evidence="4">30S ribosomal protein S2</fullName>
    </submittedName>
</protein>
<dbReference type="WBParaSite" id="NBR_0000504901-mRNA-1">
    <property type="protein sequence ID" value="NBR_0000504901-mRNA-1"/>
    <property type="gene ID" value="NBR_0000504901"/>
</dbReference>
<dbReference type="Proteomes" id="UP000271162">
    <property type="component" value="Unassembled WGS sequence"/>
</dbReference>
<reference evidence="4" key="1">
    <citation type="submission" date="2017-02" db="UniProtKB">
        <authorList>
            <consortium name="WormBaseParasite"/>
        </authorList>
    </citation>
    <scope>IDENTIFICATION</scope>
</reference>
<gene>
    <name evidence="2" type="ORF">NBR_LOCUS5050</name>
</gene>
<sequence>MKDKLIGMLNADPEEGEEVTEAATTDSYAPESSQVADAVTE</sequence>
<feature type="region of interest" description="Disordered" evidence="1">
    <location>
        <begin position="1"/>
        <end position="41"/>
    </location>
</feature>
<feature type="compositionally biased region" description="Polar residues" evidence="1">
    <location>
        <begin position="26"/>
        <end position="35"/>
    </location>
</feature>
<evidence type="ECO:0000313" key="3">
    <source>
        <dbReference type="Proteomes" id="UP000271162"/>
    </source>
</evidence>
<keyword evidence="3" id="KW-1185">Reference proteome</keyword>
<dbReference type="EMBL" id="UYSL01010982">
    <property type="protein sequence ID" value="VDL68639.1"/>
    <property type="molecule type" value="Genomic_DNA"/>
</dbReference>
<accession>A0A0N4XR97</accession>
<evidence type="ECO:0000313" key="4">
    <source>
        <dbReference type="WBParaSite" id="NBR_0000504901-mRNA-1"/>
    </source>
</evidence>
<organism evidence="4">
    <name type="scientific">Nippostrongylus brasiliensis</name>
    <name type="common">Rat hookworm</name>
    <dbReference type="NCBI Taxonomy" id="27835"/>
    <lineage>
        <taxon>Eukaryota</taxon>
        <taxon>Metazoa</taxon>
        <taxon>Ecdysozoa</taxon>
        <taxon>Nematoda</taxon>
        <taxon>Chromadorea</taxon>
        <taxon>Rhabditida</taxon>
        <taxon>Rhabditina</taxon>
        <taxon>Rhabditomorpha</taxon>
        <taxon>Strongyloidea</taxon>
        <taxon>Heligmosomidae</taxon>
        <taxon>Nippostrongylus</taxon>
    </lineage>
</organism>
<proteinExistence type="predicted"/>
<dbReference type="AlphaFoldDB" id="A0A0N4XR97"/>
<reference evidence="2 3" key="2">
    <citation type="submission" date="2018-11" db="EMBL/GenBank/DDBJ databases">
        <authorList>
            <consortium name="Pathogen Informatics"/>
        </authorList>
    </citation>
    <scope>NUCLEOTIDE SEQUENCE [LARGE SCALE GENOMIC DNA]</scope>
</reference>
<name>A0A0N4XR97_NIPBR</name>